<reference evidence="2" key="1">
    <citation type="journal article" date="2019" name="Int. J. Syst. Evol. Microbiol.">
        <title>The Global Catalogue of Microorganisms (GCM) 10K type strain sequencing project: providing services to taxonomists for standard genome sequencing and annotation.</title>
        <authorList>
            <consortium name="The Broad Institute Genomics Platform"/>
            <consortium name="The Broad Institute Genome Sequencing Center for Infectious Disease"/>
            <person name="Wu L."/>
            <person name="Ma J."/>
        </authorList>
    </citation>
    <scope>NUCLEOTIDE SEQUENCE [LARGE SCALE GENOMIC DNA]</scope>
    <source>
        <strain evidence="2">CECT 8979</strain>
    </source>
</reference>
<proteinExistence type="predicted"/>
<dbReference type="Proteomes" id="UP001595812">
    <property type="component" value="Unassembled WGS sequence"/>
</dbReference>
<protein>
    <submittedName>
        <fullName evidence="1">DUF6428 family protein</fullName>
    </submittedName>
</protein>
<sequence>MRLDTFLDLLKSNPSKQLRFSYSPEQFVNADYHITEVKHVLIETVDCGAQQHQWRETVIQLLEADTMDLPITTSEMTCFKALGILNKVGKLKPFTMNSEVKFEYGNPSFHTAQLTIGEVSYSENSIIVHLGSTATDCKAKDICGIEAPKEEPQAMCCEPSSNCC</sequence>
<dbReference type="InterPro" id="IPR045534">
    <property type="entry name" value="DUF6428"/>
</dbReference>
<evidence type="ECO:0000313" key="1">
    <source>
        <dbReference type="EMBL" id="MFC3876426.1"/>
    </source>
</evidence>
<organism evidence="1 2">
    <name type="scientific">Winogradskyella maritima</name>
    <dbReference type="NCBI Taxonomy" id="1517766"/>
    <lineage>
        <taxon>Bacteria</taxon>
        <taxon>Pseudomonadati</taxon>
        <taxon>Bacteroidota</taxon>
        <taxon>Flavobacteriia</taxon>
        <taxon>Flavobacteriales</taxon>
        <taxon>Flavobacteriaceae</taxon>
        <taxon>Winogradskyella</taxon>
    </lineage>
</organism>
<gene>
    <name evidence="1" type="ORF">ACFOSX_04200</name>
</gene>
<comment type="caution">
    <text evidence="1">The sequence shown here is derived from an EMBL/GenBank/DDBJ whole genome shotgun (WGS) entry which is preliminary data.</text>
</comment>
<evidence type="ECO:0000313" key="2">
    <source>
        <dbReference type="Proteomes" id="UP001595812"/>
    </source>
</evidence>
<keyword evidence="2" id="KW-1185">Reference proteome</keyword>
<dbReference type="RefSeq" id="WP_386097324.1">
    <property type="nucleotide sequence ID" value="NZ_JBHSAT010000004.1"/>
</dbReference>
<dbReference type="EMBL" id="JBHSAT010000004">
    <property type="protein sequence ID" value="MFC3876426.1"/>
    <property type="molecule type" value="Genomic_DNA"/>
</dbReference>
<dbReference type="Pfam" id="PF20001">
    <property type="entry name" value="DUF6428"/>
    <property type="match status" value="1"/>
</dbReference>
<name>A0ABV8AI98_9FLAO</name>
<accession>A0ABV8AI98</accession>